<accession>A0A7X0W5Z3</accession>
<dbReference type="Gene3D" id="1.10.10.1150">
    <property type="entry name" value="Coenzyme PQQ synthesis protein D (PqqD)"/>
    <property type="match status" value="1"/>
</dbReference>
<sequence length="87" mass="10237">MNIKKNIFVTTRVLMDKNYIINGNSAYEMNDSATEIWSLLDTIPSKEALVTHLSQKYLLNDNKKNIRADIDKLFQYWEKEQLISLIK</sequence>
<organism evidence="1 2">
    <name type="scientific">Listeria welshimeri</name>
    <dbReference type="NCBI Taxonomy" id="1643"/>
    <lineage>
        <taxon>Bacteria</taxon>
        <taxon>Bacillati</taxon>
        <taxon>Bacillota</taxon>
        <taxon>Bacilli</taxon>
        <taxon>Bacillales</taxon>
        <taxon>Listeriaceae</taxon>
        <taxon>Listeria</taxon>
    </lineage>
</organism>
<dbReference type="InterPro" id="IPR008792">
    <property type="entry name" value="PQQD"/>
</dbReference>
<comment type="caution">
    <text evidence="1">The sequence shown here is derived from an EMBL/GenBank/DDBJ whole genome shotgun (WGS) entry which is preliminary data.</text>
</comment>
<dbReference type="InterPro" id="IPR041881">
    <property type="entry name" value="PqqD_sf"/>
</dbReference>
<name>A0A7X0W5Z3_LISWE</name>
<dbReference type="Pfam" id="PF05402">
    <property type="entry name" value="PqqD"/>
    <property type="match status" value="1"/>
</dbReference>
<dbReference type="Proteomes" id="UP000522007">
    <property type="component" value="Unassembled WGS sequence"/>
</dbReference>
<dbReference type="AlphaFoldDB" id="A0A7X0W5Z3"/>
<evidence type="ECO:0000313" key="1">
    <source>
        <dbReference type="EMBL" id="MBC1324150.1"/>
    </source>
</evidence>
<proteinExistence type="predicted"/>
<protein>
    <submittedName>
        <fullName evidence="1">PqqD family protein</fullName>
    </submittedName>
</protein>
<dbReference type="EMBL" id="JAAROP010000026">
    <property type="protein sequence ID" value="MBC1324150.1"/>
    <property type="molecule type" value="Genomic_DNA"/>
</dbReference>
<evidence type="ECO:0000313" key="2">
    <source>
        <dbReference type="Proteomes" id="UP000522007"/>
    </source>
</evidence>
<gene>
    <name evidence="1" type="ORF">HB853_14595</name>
</gene>
<reference evidence="1 2" key="1">
    <citation type="submission" date="2020-03" db="EMBL/GenBank/DDBJ databases">
        <title>Soil Listeria distribution.</title>
        <authorList>
            <person name="Liao J."/>
            <person name="Wiedmann M."/>
        </authorList>
    </citation>
    <scope>NUCLEOTIDE SEQUENCE [LARGE SCALE GENOMIC DNA]</scope>
    <source>
        <strain evidence="1 2">FSL L7-1829</strain>
    </source>
</reference>